<evidence type="ECO:0000313" key="1">
    <source>
        <dbReference type="EMBL" id="KAI4344158.1"/>
    </source>
</evidence>
<evidence type="ECO:0000313" key="2">
    <source>
        <dbReference type="Proteomes" id="UP000828941"/>
    </source>
</evidence>
<organism evidence="1 2">
    <name type="scientific">Bauhinia variegata</name>
    <name type="common">Purple orchid tree</name>
    <name type="synonym">Phanera variegata</name>
    <dbReference type="NCBI Taxonomy" id="167791"/>
    <lineage>
        <taxon>Eukaryota</taxon>
        <taxon>Viridiplantae</taxon>
        <taxon>Streptophyta</taxon>
        <taxon>Embryophyta</taxon>
        <taxon>Tracheophyta</taxon>
        <taxon>Spermatophyta</taxon>
        <taxon>Magnoliopsida</taxon>
        <taxon>eudicotyledons</taxon>
        <taxon>Gunneridae</taxon>
        <taxon>Pentapetalae</taxon>
        <taxon>rosids</taxon>
        <taxon>fabids</taxon>
        <taxon>Fabales</taxon>
        <taxon>Fabaceae</taxon>
        <taxon>Cercidoideae</taxon>
        <taxon>Cercideae</taxon>
        <taxon>Bauhiniinae</taxon>
        <taxon>Bauhinia</taxon>
    </lineage>
</organism>
<accession>A0ACB9P619</accession>
<reference evidence="1 2" key="1">
    <citation type="journal article" date="2022" name="DNA Res.">
        <title>Chromosomal-level genome assembly of the orchid tree Bauhinia variegata (Leguminosae; Cercidoideae) supports the allotetraploid origin hypothesis of Bauhinia.</title>
        <authorList>
            <person name="Zhong Y."/>
            <person name="Chen Y."/>
            <person name="Zheng D."/>
            <person name="Pang J."/>
            <person name="Liu Y."/>
            <person name="Luo S."/>
            <person name="Meng S."/>
            <person name="Qian L."/>
            <person name="Wei D."/>
            <person name="Dai S."/>
            <person name="Zhou R."/>
        </authorList>
    </citation>
    <scope>NUCLEOTIDE SEQUENCE [LARGE SCALE GENOMIC DNA]</scope>
    <source>
        <strain evidence="1">BV-YZ2020</strain>
    </source>
</reference>
<protein>
    <submittedName>
        <fullName evidence="1">Uncharacterized protein</fullName>
    </submittedName>
</protein>
<name>A0ACB9P619_BAUVA</name>
<keyword evidence="2" id="KW-1185">Reference proteome</keyword>
<gene>
    <name evidence="1" type="ORF">L6164_011421</name>
</gene>
<comment type="caution">
    <text evidence="1">The sequence shown here is derived from an EMBL/GenBank/DDBJ whole genome shotgun (WGS) entry which is preliminary data.</text>
</comment>
<dbReference type="EMBL" id="CM039430">
    <property type="protein sequence ID" value="KAI4344158.1"/>
    <property type="molecule type" value="Genomic_DNA"/>
</dbReference>
<dbReference type="Proteomes" id="UP000828941">
    <property type="component" value="Chromosome 5"/>
</dbReference>
<proteinExistence type="predicted"/>
<sequence length="223" mass="25547">MPEWDDEHSVRSEKERLVMRPKMQSGGLSLYLTVFFHTSFRLLCRVHWPCALRLDREEGHVLPLSSLSGHGSPLSLQIAVATEKFNTNSGPSPKFNERRGVLHLFRNISHSSLPNPNSRSILIFIVAIPNYPSFDDFIRFFGSSIGHVSELLFIRNQGMEDPYSVLIRLVDQCAADGFYCNFNGKKFSPYENLQKLLGPFLQFEQKFQLALSALKDWIRIQAE</sequence>